<sequence>MSEDSNDIHSRIKALGDRIKAHREKLELHGLFARDHQITEKELHSRWSELKSEVESQTHDHETAHKKADWLHKSIMKWVDAVDLDYKA</sequence>
<reference evidence="1" key="1">
    <citation type="submission" date="2021-08" db="EMBL/GenBank/DDBJ databases">
        <title>Hoeflea bacterium WL0058 sp. nov., isolated from the sediment.</title>
        <authorList>
            <person name="Wang L."/>
            <person name="Zhang D."/>
        </authorList>
    </citation>
    <scope>NUCLEOTIDE SEQUENCE</scope>
    <source>
        <strain evidence="1">WL0058</strain>
    </source>
</reference>
<organism evidence="1 2">
    <name type="scientific">Flavimaribacter sediminis</name>
    <dbReference type="NCBI Taxonomy" id="2865987"/>
    <lineage>
        <taxon>Bacteria</taxon>
        <taxon>Pseudomonadati</taxon>
        <taxon>Pseudomonadota</taxon>
        <taxon>Alphaproteobacteria</taxon>
        <taxon>Hyphomicrobiales</taxon>
        <taxon>Rhizobiaceae</taxon>
        <taxon>Flavimaribacter</taxon>
    </lineage>
</organism>
<dbReference type="AlphaFoldDB" id="A0AAE3D173"/>
<accession>A0AAE3D173</accession>
<proteinExistence type="predicted"/>
<protein>
    <submittedName>
        <fullName evidence="1">Uncharacterized protein</fullName>
    </submittedName>
</protein>
<dbReference type="RefSeq" id="WP_220229170.1">
    <property type="nucleotide sequence ID" value="NZ_JAICBX010000002.1"/>
</dbReference>
<comment type="caution">
    <text evidence="1">The sequence shown here is derived from an EMBL/GenBank/DDBJ whole genome shotgun (WGS) entry which is preliminary data.</text>
</comment>
<keyword evidence="2" id="KW-1185">Reference proteome</keyword>
<name>A0AAE3D173_9HYPH</name>
<evidence type="ECO:0000313" key="1">
    <source>
        <dbReference type="EMBL" id="MBW8638559.1"/>
    </source>
</evidence>
<dbReference type="EMBL" id="JAICBX010000002">
    <property type="protein sequence ID" value="MBW8638559.1"/>
    <property type="molecule type" value="Genomic_DNA"/>
</dbReference>
<dbReference type="Proteomes" id="UP001196509">
    <property type="component" value="Unassembled WGS sequence"/>
</dbReference>
<gene>
    <name evidence="1" type="ORF">K1W69_15285</name>
</gene>
<evidence type="ECO:0000313" key="2">
    <source>
        <dbReference type="Proteomes" id="UP001196509"/>
    </source>
</evidence>